<name>A0ABS7PIS4_9SPHN</name>
<evidence type="ECO:0000313" key="2">
    <source>
        <dbReference type="EMBL" id="MBY8821148.1"/>
    </source>
</evidence>
<keyword evidence="3" id="KW-1185">Reference proteome</keyword>
<reference evidence="2 3" key="1">
    <citation type="submission" date="2021-08" db="EMBL/GenBank/DDBJ databases">
        <authorList>
            <person name="Tuo L."/>
        </authorList>
    </citation>
    <scope>NUCLEOTIDE SEQUENCE [LARGE SCALE GENOMIC DNA]</scope>
    <source>
        <strain evidence="2 3">JCM 31229</strain>
    </source>
</reference>
<evidence type="ECO:0000313" key="3">
    <source>
        <dbReference type="Proteomes" id="UP000706039"/>
    </source>
</evidence>
<keyword evidence="1" id="KW-0472">Membrane</keyword>
<protein>
    <recommendedName>
        <fullName evidence="4">LPXTG cell wall anchor domain-containing protein</fullName>
    </recommendedName>
</protein>
<dbReference type="EMBL" id="JAINVV010000001">
    <property type="protein sequence ID" value="MBY8821148.1"/>
    <property type="molecule type" value="Genomic_DNA"/>
</dbReference>
<keyword evidence="1" id="KW-1133">Transmembrane helix</keyword>
<keyword evidence="1" id="KW-0812">Transmembrane</keyword>
<evidence type="ECO:0000256" key="1">
    <source>
        <dbReference type="SAM" id="Phobius"/>
    </source>
</evidence>
<accession>A0ABS7PIS4</accession>
<organism evidence="2 3">
    <name type="scientific">Sphingomonas colocasiae</name>
    <dbReference type="NCBI Taxonomy" id="1848973"/>
    <lineage>
        <taxon>Bacteria</taxon>
        <taxon>Pseudomonadati</taxon>
        <taxon>Pseudomonadota</taxon>
        <taxon>Alphaproteobacteria</taxon>
        <taxon>Sphingomonadales</taxon>
        <taxon>Sphingomonadaceae</taxon>
        <taxon>Sphingomonas</taxon>
    </lineage>
</organism>
<dbReference type="RefSeq" id="WP_222988396.1">
    <property type="nucleotide sequence ID" value="NZ_JAINVV010000001.1"/>
</dbReference>
<feature type="transmembrane region" description="Helical" evidence="1">
    <location>
        <begin position="44"/>
        <end position="61"/>
    </location>
</feature>
<sequence length="62" mass="6294">MSGIFGSVASFAVAAGPAILMIAAFALAIGGFKLIRRGNRQKGVLMIVCAVVFVANVVILTA</sequence>
<comment type="caution">
    <text evidence="2">The sequence shown here is derived from an EMBL/GenBank/DDBJ whole genome shotgun (WGS) entry which is preliminary data.</text>
</comment>
<proteinExistence type="predicted"/>
<gene>
    <name evidence="2" type="ORF">K7G82_02520</name>
</gene>
<evidence type="ECO:0008006" key="4">
    <source>
        <dbReference type="Google" id="ProtNLM"/>
    </source>
</evidence>
<feature type="transmembrane region" description="Helical" evidence="1">
    <location>
        <begin position="12"/>
        <end position="32"/>
    </location>
</feature>
<dbReference type="Proteomes" id="UP000706039">
    <property type="component" value="Unassembled WGS sequence"/>
</dbReference>